<protein>
    <recommendedName>
        <fullName evidence="4">Lipoprotein</fullName>
    </recommendedName>
</protein>
<evidence type="ECO:0008006" key="4">
    <source>
        <dbReference type="Google" id="ProtNLM"/>
    </source>
</evidence>
<feature type="chain" id="PRO_5045967373" description="Lipoprotein" evidence="1">
    <location>
        <begin position="23"/>
        <end position="249"/>
    </location>
</feature>
<feature type="signal peptide" evidence="1">
    <location>
        <begin position="1"/>
        <end position="22"/>
    </location>
</feature>
<name>A0ABW0FYJ2_9PROT</name>
<gene>
    <name evidence="2" type="ORF">ACFPMG_02230</name>
</gene>
<organism evidence="2 3">
    <name type="scientific">Azospirillum himalayense</name>
    <dbReference type="NCBI Taxonomy" id="654847"/>
    <lineage>
        <taxon>Bacteria</taxon>
        <taxon>Pseudomonadati</taxon>
        <taxon>Pseudomonadota</taxon>
        <taxon>Alphaproteobacteria</taxon>
        <taxon>Rhodospirillales</taxon>
        <taxon>Azospirillaceae</taxon>
        <taxon>Azospirillum</taxon>
    </lineage>
</organism>
<dbReference type="EMBL" id="JBHSLC010000004">
    <property type="protein sequence ID" value="MFC5353812.1"/>
    <property type="molecule type" value="Genomic_DNA"/>
</dbReference>
<reference evidence="3" key="1">
    <citation type="journal article" date="2019" name="Int. J. Syst. Evol. Microbiol.">
        <title>The Global Catalogue of Microorganisms (GCM) 10K type strain sequencing project: providing services to taxonomists for standard genome sequencing and annotation.</title>
        <authorList>
            <consortium name="The Broad Institute Genomics Platform"/>
            <consortium name="The Broad Institute Genome Sequencing Center for Infectious Disease"/>
            <person name="Wu L."/>
            <person name="Ma J."/>
        </authorList>
    </citation>
    <scope>NUCLEOTIDE SEQUENCE [LARGE SCALE GENOMIC DNA]</scope>
    <source>
        <strain evidence="3">CCUG 58760</strain>
    </source>
</reference>
<evidence type="ECO:0000313" key="2">
    <source>
        <dbReference type="EMBL" id="MFC5353812.1"/>
    </source>
</evidence>
<evidence type="ECO:0000256" key="1">
    <source>
        <dbReference type="SAM" id="SignalP"/>
    </source>
</evidence>
<proteinExistence type="predicted"/>
<accession>A0ABW0FYJ2</accession>
<sequence>MMRLVKLAIPAVTLAMLSGCLATNKAEFHDPNETAIDFTKRISVEFSNKLDKVINSTLSSSPVDKGDYIEKTGYFFATSAGLSGTQQAYVDFCQSKGNTMNDNFCLDKDKNVIFMAILSSKAGNVPDGVNYTVAQPKDPKGSTSLNAMAENARKEIEYARQARRVMVESIQKDKEDEEARGIAFYSKVGRGDRVCSSRSAFSQEYWGFIEDKSNGKYKLMVKGSKNSYRMAHFRPDELTWVDPRQWLPC</sequence>
<comment type="caution">
    <text evidence="2">The sequence shown here is derived from an EMBL/GenBank/DDBJ whole genome shotgun (WGS) entry which is preliminary data.</text>
</comment>
<dbReference type="Proteomes" id="UP001596166">
    <property type="component" value="Unassembled WGS sequence"/>
</dbReference>
<dbReference type="PROSITE" id="PS51257">
    <property type="entry name" value="PROKAR_LIPOPROTEIN"/>
    <property type="match status" value="1"/>
</dbReference>
<keyword evidence="3" id="KW-1185">Reference proteome</keyword>
<dbReference type="RefSeq" id="WP_376993610.1">
    <property type="nucleotide sequence ID" value="NZ_JBHSLC010000004.1"/>
</dbReference>
<keyword evidence="1" id="KW-0732">Signal</keyword>
<evidence type="ECO:0000313" key="3">
    <source>
        <dbReference type="Proteomes" id="UP001596166"/>
    </source>
</evidence>